<feature type="transmembrane region" description="Helical" evidence="1">
    <location>
        <begin position="188"/>
        <end position="208"/>
    </location>
</feature>
<dbReference type="Gene3D" id="1.20.1250.20">
    <property type="entry name" value="MFS general substrate transporter like domains"/>
    <property type="match status" value="1"/>
</dbReference>
<dbReference type="GO" id="GO:0015293">
    <property type="term" value="F:symporter activity"/>
    <property type="evidence" value="ECO:0007669"/>
    <property type="project" value="InterPro"/>
</dbReference>
<name>A0A410PUR1_9FIRM</name>
<keyword evidence="1" id="KW-0472">Membrane</keyword>
<feature type="transmembrane region" description="Helical" evidence="1">
    <location>
        <begin position="284"/>
        <end position="303"/>
    </location>
</feature>
<dbReference type="PANTHER" id="PTHR11328">
    <property type="entry name" value="MAJOR FACILITATOR SUPERFAMILY DOMAIN-CONTAINING PROTEIN"/>
    <property type="match status" value="1"/>
</dbReference>
<dbReference type="OrthoDB" id="9764596at2"/>
<feature type="transmembrane region" description="Helical" evidence="1">
    <location>
        <begin position="48"/>
        <end position="71"/>
    </location>
</feature>
<dbReference type="SUPFAM" id="SSF103473">
    <property type="entry name" value="MFS general substrate transporter"/>
    <property type="match status" value="1"/>
</dbReference>
<proteinExistence type="predicted"/>
<evidence type="ECO:0000256" key="1">
    <source>
        <dbReference type="SAM" id="Phobius"/>
    </source>
</evidence>
<feature type="transmembrane region" description="Helical" evidence="1">
    <location>
        <begin position="250"/>
        <end position="272"/>
    </location>
</feature>
<keyword evidence="1" id="KW-0812">Transmembrane</keyword>
<evidence type="ECO:0000313" key="2">
    <source>
        <dbReference type="EMBL" id="QAT42689.1"/>
    </source>
</evidence>
<protein>
    <submittedName>
        <fullName evidence="2">MFS transporter</fullName>
    </submittedName>
</protein>
<feature type="transmembrane region" description="Helical" evidence="1">
    <location>
        <begin position="15"/>
        <end position="36"/>
    </location>
</feature>
<keyword evidence="3" id="KW-1185">Reference proteome</keyword>
<dbReference type="AlphaFoldDB" id="A0A410PUR1"/>
<dbReference type="PANTHER" id="PTHR11328:SF24">
    <property type="entry name" value="MAJOR FACILITATOR SUPERFAMILY (MFS) PROFILE DOMAIN-CONTAINING PROTEIN"/>
    <property type="match status" value="1"/>
</dbReference>
<feature type="transmembrane region" description="Helical" evidence="1">
    <location>
        <begin position="111"/>
        <end position="133"/>
    </location>
</feature>
<dbReference type="InterPro" id="IPR036259">
    <property type="entry name" value="MFS_trans_sf"/>
</dbReference>
<feature type="transmembrane region" description="Helical" evidence="1">
    <location>
        <begin position="340"/>
        <end position="358"/>
    </location>
</feature>
<feature type="transmembrane region" description="Helical" evidence="1">
    <location>
        <begin position="154"/>
        <end position="176"/>
    </location>
</feature>
<dbReference type="Proteomes" id="UP000287601">
    <property type="component" value="Chromosome"/>
</dbReference>
<keyword evidence="1" id="KW-1133">Transmembrane helix</keyword>
<feature type="transmembrane region" description="Helical" evidence="1">
    <location>
        <begin position="315"/>
        <end position="334"/>
    </location>
</feature>
<gene>
    <name evidence="2" type="ORF">EQM06_05290</name>
</gene>
<sequence length="479" mass="53293">MGGDNVKLSLKIKTAYGIIAIADQCLYFLYGTFFLFFTTTVVGLHPGIAGAIAALGAIWDALSSAIIGFISDHTHSRFGKRRMFILCASIPVAIVTTLLFTAIQATMTMKIIYYTCMTLLFWTGYASFFIPFLAWGAELTEDYNERTRLRSFAYVGNTLGMAVGAVIPTIFVDYLMNMGRTQAQAWHGTAAMIAGCVFLSLVIGAWIIKEPGNVNGQSENEKITLNTFWQMSRDLVKGFTEILKLKSLRFVIYASILYLAANTIFVADRLYFYTYNMGLDPLSITALMAIEPFAGMVFVPILITTGKKLDKRSQYMIGMTICGMSLLILRVIGTTNFAEAAFMLVAFGLGAICYWQLMPAMIYDVCEVDELINGKQRQGTIVSLQAMSESISEAVGLILLGNMLQWAGFDGNASVQPKEALLWVENAFTLIPAVFMFLSVYMIYKYPITRKVFNKVLAAVEKQRQGEEIELEKFKKILM</sequence>
<reference evidence="2 3" key="1">
    <citation type="submission" date="2019-01" db="EMBL/GenBank/DDBJ databases">
        <title>Draft genomes of a novel of Aminipila strains.</title>
        <authorList>
            <person name="Ma S."/>
        </authorList>
    </citation>
    <scope>NUCLEOTIDE SEQUENCE [LARGE SCALE GENOMIC DNA]</scope>
    <source>
        <strain evidence="3">JN-39</strain>
    </source>
</reference>
<dbReference type="GO" id="GO:0008643">
    <property type="term" value="P:carbohydrate transport"/>
    <property type="evidence" value="ECO:0007669"/>
    <property type="project" value="InterPro"/>
</dbReference>
<feature type="transmembrane region" description="Helical" evidence="1">
    <location>
        <begin position="379"/>
        <end position="400"/>
    </location>
</feature>
<feature type="transmembrane region" description="Helical" evidence="1">
    <location>
        <begin position="83"/>
        <end position="105"/>
    </location>
</feature>
<accession>A0A410PUR1</accession>
<dbReference type="EMBL" id="CP035281">
    <property type="protein sequence ID" value="QAT42689.1"/>
    <property type="molecule type" value="Genomic_DNA"/>
</dbReference>
<feature type="transmembrane region" description="Helical" evidence="1">
    <location>
        <begin position="420"/>
        <end position="444"/>
    </location>
</feature>
<dbReference type="KEGG" id="amij:EQM06_05290"/>
<evidence type="ECO:0000313" key="3">
    <source>
        <dbReference type="Proteomes" id="UP000287601"/>
    </source>
</evidence>
<dbReference type="InterPro" id="IPR039672">
    <property type="entry name" value="MFS_2"/>
</dbReference>
<dbReference type="GO" id="GO:0005886">
    <property type="term" value="C:plasma membrane"/>
    <property type="evidence" value="ECO:0007669"/>
    <property type="project" value="TreeGrafter"/>
</dbReference>
<organism evidence="2 3">
    <name type="scientific">Aminipila luticellarii</name>
    <dbReference type="NCBI Taxonomy" id="2507160"/>
    <lineage>
        <taxon>Bacteria</taxon>
        <taxon>Bacillati</taxon>
        <taxon>Bacillota</taxon>
        <taxon>Clostridia</taxon>
        <taxon>Peptostreptococcales</taxon>
        <taxon>Anaerovoracaceae</taxon>
        <taxon>Aminipila</taxon>
    </lineage>
</organism>
<dbReference type="Pfam" id="PF13347">
    <property type="entry name" value="MFS_2"/>
    <property type="match status" value="1"/>
</dbReference>